<dbReference type="Proteomes" id="UP001465976">
    <property type="component" value="Unassembled WGS sequence"/>
</dbReference>
<dbReference type="EMBL" id="JBAHYK010000942">
    <property type="protein sequence ID" value="KAL0570397.1"/>
    <property type="molecule type" value="Genomic_DNA"/>
</dbReference>
<sequence length="187" mass="21057">MLDTNSPPQHFQNAASKMKAVVEGVDGNGTIASHLLASARNMEDRLAYFAHHVQMERDEKDALQQKVNMWHSRVLQADALARENKCLKANAREAQRDIARLQTENNKLGRVVNGLKAEGERICGVEKVVEEKDRIIEELRGQIEEAKKENRLMKRKLKALSSSKPSRKRAVADPNDSLLVDYSNTVS</sequence>
<gene>
    <name evidence="2" type="ORF">V5O48_011555</name>
</gene>
<keyword evidence="3" id="KW-1185">Reference proteome</keyword>
<evidence type="ECO:0000313" key="2">
    <source>
        <dbReference type="EMBL" id="KAL0570397.1"/>
    </source>
</evidence>
<organism evidence="2 3">
    <name type="scientific">Marasmius crinis-equi</name>
    <dbReference type="NCBI Taxonomy" id="585013"/>
    <lineage>
        <taxon>Eukaryota</taxon>
        <taxon>Fungi</taxon>
        <taxon>Dikarya</taxon>
        <taxon>Basidiomycota</taxon>
        <taxon>Agaricomycotina</taxon>
        <taxon>Agaricomycetes</taxon>
        <taxon>Agaricomycetidae</taxon>
        <taxon>Agaricales</taxon>
        <taxon>Marasmiineae</taxon>
        <taxon>Marasmiaceae</taxon>
        <taxon>Marasmius</taxon>
    </lineage>
</organism>
<proteinExistence type="predicted"/>
<reference evidence="2 3" key="1">
    <citation type="submission" date="2024-02" db="EMBL/GenBank/DDBJ databases">
        <title>A draft genome for the cacao thread blight pathogen Marasmius crinis-equi.</title>
        <authorList>
            <person name="Cohen S.P."/>
            <person name="Baruah I.K."/>
            <person name="Amoako-Attah I."/>
            <person name="Bukari Y."/>
            <person name="Meinhardt L.W."/>
            <person name="Bailey B.A."/>
        </authorList>
    </citation>
    <scope>NUCLEOTIDE SEQUENCE [LARGE SCALE GENOMIC DNA]</scope>
    <source>
        <strain evidence="2 3">GH-76</strain>
    </source>
</reference>
<name>A0ABR3F580_9AGAR</name>
<accession>A0ABR3F580</accession>
<feature type="coiled-coil region" evidence="1">
    <location>
        <begin position="77"/>
        <end position="163"/>
    </location>
</feature>
<protein>
    <submittedName>
        <fullName evidence="2">Uncharacterized protein</fullName>
    </submittedName>
</protein>
<evidence type="ECO:0000313" key="3">
    <source>
        <dbReference type="Proteomes" id="UP001465976"/>
    </source>
</evidence>
<comment type="caution">
    <text evidence="2">The sequence shown here is derived from an EMBL/GenBank/DDBJ whole genome shotgun (WGS) entry which is preliminary data.</text>
</comment>
<evidence type="ECO:0000256" key="1">
    <source>
        <dbReference type="SAM" id="Coils"/>
    </source>
</evidence>
<keyword evidence="1" id="KW-0175">Coiled coil</keyword>